<feature type="transmembrane region" description="Helical" evidence="7">
    <location>
        <begin position="324"/>
        <end position="343"/>
    </location>
</feature>
<evidence type="ECO:0000256" key="5">
    <source>
        <dbReference type="ARBA" id="ARBA00022989"/>
    </source>
</evidence>
<evidence type="ECO:0000256" key="6">
    <source>
        <dbReference type="ARBA" id="ARBA00023136"/>
    </source>
</evidence>
<feature type="transmembrane region" description="Helical" evidence="7">
    <location>
        <begin position="258"/>
        <end position="283"/>
    </location>
</feature>
<dbReference type="AlphaFoldDB" id="A0A1V6P8P0"/>
<dbReference type="InterPro" id="IPR011701">
    <property type="entry name" value="MFS"/>
</dbReference>
<dbReference type="CDD" id="cd17325">
    <property type="entry name" value="MFS_MdtG_SLC18_like"/>
    <property type="match status" value="1"/>
</dbReference>
<feature type="domain" description="Major facilitator superfamily (MFS) profile" evidence="8">
    <location>
        <begin position="31"/>
        <end position="460"/>
    </location>
</feature>
<comment type="similarity">
    <text evidence="2">Belongs to the major facilitator superfamily. Vesicular transporter family.</text>
</comment>
<evidence type="ECO:0000256" key="2">
    <source>
        <dbReference type="ARBA" id="ARBA00006829"/>
    </source>
</evidence>
<feature type="transmembrane region" description="Helical" evidence="7">
    <location>
        <begin position="70"/>
        <end position="90"/>
    </location>
</feature>
<protein>
    <recommendedName>
        <fullName evidence="8">Major facilitator superfamily (MFS) profile domain-containing protein</fullName>
    </recommendedName>
</protein>
<feature type="transmembrane region" description="Helical" evidence="7">
    <location>
        <begin position="29"/>
        <end position="50"/>
    </location>
</feature>
<feature type="transmembrane region" description="Helical" evidence="7">
    <location>
        <begin position="433"/>
        <end position="455"/>
    </location>
</feature>
<evidence type="ECO:0000256" key="7">
    <source>
        <dbReference type="SAM" id="Phobius"/>
    </source>
</evidence>
<evidence type="ECO:0000313" key="10">
    <source>
        <dbReference type="Proteomes" id="UP000191522"/>
    </source>
</evidence>
<organism evidence="9 10">
    <name type="scientific">Penicillium decumbens</name>
    <dbReference type="NCBI Taxonomy" id="69771"/>
    <lineage>
        <taxon>Eukaryota</taxon>
        <taxon>Fungi</taxon>
        <taxon>Dikarya</taxon>
        <taxon>Ascomycota</taxon>
        <taxon>Pezizomycotina</taxon>
        <taxon>Eurotiomycetes</taxon>
        <taxon>Eurotiomycetidae</taxon>
        <taxon>Eurotiales</taxon>
        <taxon>Aspergillaceae</taxon>
        <taxon>Penicillium</taxon>
    </lineage>
</organism>
<evidence type="ECO:0000256" key="1">
    <source>
        <dbReference type="ARBA" id="ARBA00004141"/>
    </source>
</evidence>
<dbReference type="PANTHER" id="PTHR23506:SF23">
    <property type="entry name" value="GH10249P"/>
    <property type="match status" value="1"/>
</dbReference>
<keyword evidence="6 7" id="KW-0472">Membrane</keyword>
<dbReference type="Gene3D" id="1.20.1250.20">
    <property type="entry name" value="MFS general substrate transporter like domains"/>
    <property type="match status" value="2"/>
</dbReference>
<dbReference type="OrthoDB" id="5086884at2759"/>
<keyword evidence="4 7" id="KW-0812">Transmembrane</keyword>
<evidence type="ECO:0000313" key="9">
    <source>
        <dbReference type="EMBL" id="OQD73203.1"/>
    </source>
</evidence>
<dbReference type="InterPro" id="IPR036259">
    <property type="entry name" value="MFS_trans_sf"/>
</dbReference>
<keyword evidence="10" id="KW-1185">Reference proteome</keyword>
<dbReference type="InterPro" id="IPR050930">
    <property type="entry name" value="MFS_Vesicular_Transporter"/>
</dbReference>
<dbReference type="Pfam" id="PF07690">
    <property type="entry name" value="MFS_1"/>
    <property type="match status" value="1"/>
</dbReference>
<dbReference type="PANTHER" id="PTHR23506">
    <property type="entry name" value="GH10249P"/>
    <property type="match status" value="1"/>
</dbReference>
<dbReference type="OMA" id="SPRIWAD"/>
<feature type="transmembrane region" description="Helical" evidence="7">
    <location>
        <begin position="190"/>
        <end position="210"/>
    </location>
</feature>
<dbReference type="PROSITE" id="PS50850">
    <property type="entry name" value="MFS"/>
    <property type="match status" value="1"/>
</dbReference>
<sequence length="473" mass="51597">MGLRRPPWFRDNHHQATRPRFVELRSSKWFITFVISFASATDIFMYSLIVPVTPTALRDRVGIPQKNIQAWTSILMGLFSASMLAFSPFVGYITDQFESRRWPYMLGLAALGVATALLSIGTSIELWIAGRLFQGAAGAVVWVVGIALLADTVGRDGLGRAIGYMSMATSVGTLTGPLLGGLLYEYCGYSSVFGLAFALIGLDICLRWMLIERRHALKWLAPEMRPLVATENESEGGTNSPLQSVLGRVGFLFSSSRLMVALWGNFVVALLLTSFDSVLPLFVQETFGWQQSGQGLIFVPLIVPHVLDPVTGFVIDRFPRSCRYITAGAFFTLAPLLVLLHIVTDNSMHHKIILCSLLGLIGLCLAAVLPPLDVETFNVVEEKEEQRPGAFGPGRATALAFGLANMAFSAGSLIGPFFAGFIRQEAGWRTMSWALGLVAGLSAIPIMLFVGGWILSEPIRLHEDLDADIVPDP</sequence>
<feature type="transmembrane region" description="Helical" evidence="7">
    <location>
        <begin position="132"/>
        <end position="150"/>
    </location>
</feature>
<feature type="transmembrane region" description="Helical" evidence="7">
    <location>
        <begin position="398"/>
        <end position="421"/>
    </location>
</feature>
<comment type="caution">
    <text evidence="9">The sequence shown here is derived from an EMBL/GenBank/DDBJ whole genome shotgun (WGS) entry which is preliminary data.</text>
</comment>
<dbReference type="InterPro" id="IPR001958">
    <property type="entry name" value="Tet-R_TetA/multi-R_MdtG-like"/>
</dbReference>
<evidence type="ECO:0000256" key="3">
    <source>
        <dbReference type="ARBA" id="ARBA00022448"/>
    </source>
</evidence>
<dbReference type="EMBL" id="MDYL01000016">
    <property type="protein sequence ID" value="OQD73203.1"/>
    <property type="molecule type" value="Genomic_DNA"/>
</dbReference>
<name>A0A1V6P8P0_PENDC</name>
<keyword evidence="3" id="KW-0813">Transport</keyword>
<keyword evidence="5 7" id="KW-1133">Transmembrane helix</keyword>
<dbReference type="InterPro" id="IPR020846">
    <property type="entry name" value="MFS_dom"/>
</dbReference>
<dbReference type="STRING" id="69771.A0A1V6P8P0"/>
<feature type="transmembrane region" description="Helical" evidence="7">
    <location>
        <begin position="102"/>
        <end position="120"/>
    </location>
</feature>
<dbReference type="GO" id="GO:0016020">
    <property type="term" value="C:membrane"/>
    <property type="evidence" value="ECO:0007669"/>
    <property type="project" value="UniProtKB-SubCell"/>
</dbReference>
<reference evidence="10" key="1">
    <citation type="journal article" date="2017" name="Nat. Microbiol.">
        <title>Global analysis of biosynthetic gene clusters reveals vast potential of secondary metabolite production in Penicillium species.</title>
        <authorList>
            <person name="Nielsen J.C."/>
            <person name="Grijseels S."/>
            <person name="Prigent S."/>
            <person name="Ji B."/>
            <person name="Dainat J."/>
            <person name="Nielsen K.F."/>
            <person name="Frisvad J.C."/>
            <person name="Workman M."/>
            <person name="Nielsen J."/>
        </authorList>
    </citation>
    <scope>NUCLEOTIDE SEQUENCE [LARGE SCALE GENOMIC DNA]</scope>
    <source>
        <strain evidence="10">IBT 11843</strain>
    </source>
</reference>
<dbReference type="Proteomes" id="UP000191522">
    <property type="component" value="Unassembled WGS sequence"/>
</dbReference>
<feature type="transmembrane region" description="Helical" evidence="7">
    <location>
        <begin position="352"/>
        <end position="372"/>
    </location>
</feature>
<feature type="transmembrane region" description="Helical" evidence="7">
    <location>
        <begin position="162"/>
        <end position="184"/>
    </location>
</feature>
<accession>A0A1V6P8P0</accession>
<evidence type="ECO:0000256" key="4">
    <source>
        <dbReference type="ARBA" id="ARBA00022692"/>
    </source>
</evidence>
<dbReference type="GO" id="GO:0022857">
    <property type="term" value="F:transmembrane transporter activity"/>
    <property type="evidence" value="ECO:0007669"/>
    <property type="project" value="InterPro"/>
</dbReference>
<dbReference type="PRINTS" id="PR01035">
    <property type="entry name" value="TCRTETA"/>
</dbReference>
<dbReference type="SUPFAM" id="SSF103473">
    <property type="entry name" value="MFS general substrate transporter"/>
    <property type="match status" value="1"/>
</dbReference>
<gene>
    <name evidence="9" type="ORF">PENDEC_c016G00970</name>
</gene>
<evidence type="ECO:0000259" key="8">
    <source>
        <dbReference type="PROSITE" id="PS50850"/>
    </source>
</evidence>
<comment type="subcellular location">
    <subcellularLocation>
        <location evidence="1">Membrane</location>
        <topology evidence="1">Multi-pass membrane protein</topology>
    </subcellularLocation>
</comment>
<proteinExistence type="inferred from homology"/>